<name>A0A7C8M491_9PLEO</name>
<dbReference type="Pfam" id="PF12937">
    <property type="entry name" value="F-box-like"/>
    <property type="match status" value="1"/>
</dbReference>
<evidence type="ECO:0000259" key="1">
    <source>
        <dbReference type="Pfam" id="PF12937"/>
    </source>
</evidence>
<reference evidence="2 3" key="1">
    <citation type="submission" date="2020-01" db="EMBL/GenBank/DDBJ databases">
        <authorList>
            <consortium name="DOE Joint Genome Institute"/>
            <person name="Haridas S."/>
            <person name="Albert R."/>
            <person name="Binder M."/>
            <person name="Bloem J."/>
            <person name="Labutti K."/>
            <person name="Salamov A."/>
            <person name="Andreopoulos B."/>
            <person name="Baker S.E."/>
            <person name="Barry K."/>
            <person name="Bills G."/>
            <person name="Bluhm B.H."/>
            <person name="Cannon C."/>
            <person name="Castanera R."/>
            <person name="Culley D.E."/>
            <person name="Daum C."/>
            <person name="Ezra D."/>
            <person name="Gonzalez J.B."/>
            <person name="Henrissat B."/>
            <person name="Kuo A."/>
            <person name="Liang C."/>
            <person name="Lipzen A."/>
            <person name="Lutzoni F."/>
            <person name="Magnuson J."/>
            <person name="Mondo S."/>
            <person name="Nolan M."/>
            <person name="Ohm R."/>
            <person name="Pangilinan J."/>
            <person name="Park H.-J.H."/>
            <person name="Ramirez L."/>
            <person name="Alfaro M."/>
            <person name="Sun H."/>
            <person name="Tritt A."/>
            <person name="Yoshinaga Y."/>
            <person name="Zwiers L.-H.L."/>
            <person name="Turgeon B.G."/>
            <person name="Goodwin S.B."/>
            <person name="Spatafora J.W."/>
            <person name="Crous P.W."/>
            <person name="Grigoriev I.V."/>
        </authorList>
    </citation>
    <scope>NUCLEOTIDE SEQUENCE [LARGE SCALE GENOMIC DNA]</scope>
    <source>
        <strain evidence="2 3">CBS 611.86</strain>
    </source>
</reference>
<dbReference type="SUPFAM" id="SSF52047">
    <property type="entry name" value="RNI-like"/>
    <property type="match status" value="1"/>
</dbReference>
<dbReference type="Gene3D" id="3.80.10.10">
    <property type="entry name" value="Ribonuclease Inhibitor"/>
    <property type="match status" value="1"/>
</dbReference>
<dbReference type="OrthoDB" id="2125396at2759"/>
<dbReference type="InterPro" id="IPR036047">
    <property type="entry name" value="F-box-like_dom_sf"/>
</dbReference>
<evidence type="ECO:0000313" key="2">
    <source>
        <dbReference type="EMBL" id="KAF2867135.1"/>
    </source>
</evidence>
<dbReference type="Gene3D" id="1.20.1280.50">
    <property type="match status" value="1"/>
</dbReference>
<evidence type="ECO:0000313" key="3">
    <source>
        <dbReference type="Proteomes" id="UP000481861"/>
    </source>
</evidence>
<proteinExistence type="predicted"/>
<dbReference type="Proteomes" id="UP000481861">
    <property type="component" value="Unassembled WGS sequence"/>
</dbReference>
<dbReference type="InterPro" id="IPR001810">
    <property type="entry name" value="F-box_dom"/>
</dbReference>
<dbReference type="EMBL" id="JAADJZ010000024">
    <property type="protein sequence ID" value="KAF2867135.1"/>
    <property type="molecule type" value="Genomic_DNA"/>
</dbReference>
<comment type="caution">
    <text evidence="2">The sequence shown here is derived from an EMBL/GenBank/DDBJ whole genome shotgun (WGS) entry which is preliminary data.</text>
</comment>
<sequence>MADCIPLHTSYLPDELLLEILDYLKDECDTQKTLVNCCLVNRQWYDVSIPLLYASPYLSGGAYALFVRTVCPSVNAHIKKSQLAGLVKVLDLSHIVHQGNKSTTARLLGRMKSSLEVFIAPQASFAVNCWASLSKCSRLRSLDLGLVSECVSYQSLTQTLRQLGALTELYLPRCSSRYDAARLAVTIRWPPRLRHLSLAGSIHGKFLGDMLRQPDNFPPGLTSLAVSHCPGLSHHGVRPLLQGLGQALTEVKLTDLPAVKQGRFNEILEWLPRLERLTIALDYIDENFAEPPDNFNPTRWREAKPLTSLTLVSSGHADLAAYPFTAVDLYSLIDERFLGRLRWLQIARSTGWHVAGEGAELGALEMLLWEVDEENWRNRRWHYEGLGAGVPVGMVYEEWEDTERGRRMRPRLRVVD</sequence>
<accession>A0A7C8M491</accession>
<keyword evidence="3" id="KW-1185">Reference proteome</keyword>
<dbReference type="InterPro" id="IPR032675">
    <property type="entry name" value="LRR_dom_sf"/>
</dbReference>
<protein>
    <recommendedName>
        <fullName evidence="1">F-box domain-containing protein</fullName>
    </recommendedName>
</protein>
<feature type="domain" description="F-box" evidence="1">
    <location>
        <begin position="10"/>
        <end position="58"/>
    </location>
</feature>
<dbReference type="SUPFAM" id="SSF81383">
    <property type="entry name" value="F-box domain"/>
    <property type="match status" value="1"/>
</dbReference>
<gene>
    <name evidence="2" type="ORF">BDV95DRAFT_503240</name>
</gene>
<organism evidence="2 3">
    <name type="scientific">Massariosphaeria phaeospora</name>
    <dbReference type="NCBI Taxonomy" id="100035"/>
    <lineage>
        <taxon>Eukaryota</taxon>
        <taxon>Fungi</taxon>
        <taxon>Dikarya</taxon>
        <taxon>Ascomycota</taxon>
        <taxon>Pezizomycotina</taxon>
        <taxon>Dothideomycetes</taxon>
        <taxon>Pleosporomycetidae</taxon>
        <taxon>Pleosporales</taxon>
        <taxon>Pleosporales incertae sedis</taxon>
        <taxon>Massariosphaeria</taxon>
    </lineage>
</organism>
<dbReference type="AlphaFoldDB" id="A0A7C8M491"/>